<evidence type="ECO:0000256" key="1">
    <source>
        <dbReference type="ARBA" id="ARBA00008061"/>
    </source>
</evidence>
<dbReference type="PANTHER" id="PTHR43002">
    <property type="entry name" value="GLYCOGEN DEBRANCHING ENZYME"/>
    <property type="match status" value="1"/>
</dbReference>
<gene>
    <name evidence="3" type="ORF">SAMN05443550_103406</name>
</gene>
<evidence type="ECO:0000259" key="2">
    <source>
        <dbReference type="Pfam" id="PF02922"/>
    </source>
</evidence>
<proteinExistence type="inferred from homology"/>
<dbReference type="InterPro" id="IPR013783">
    <property type="entry name" value="Ig-like_fold"/>
</dbReference>
<sequence>MNLNIFPGKPFPLGAIWDGNGVNFTIYSENATAVELCLFDPENDEKEFVKFNITEQTDLTWHIYVRGISPGQLYGFRVYGPFVPESGHRFNPNKLVLDPYAKAISGTIEWNDALFAYKIGDPDEDLSLSDTDSADYIPKSVVIDQGFDWEGDQCPDTSYDNSVIYEAHVKGFTKLHPGIPEEIRGTYAAIAHGVTINYLKELGITAIELMPVHHFVSDRHLEEKGLANYWGYNTLGFFAPDVRYSSSGRHGEQVTEFKTMVKHCTKPE</sequence>
<keyword evidence="4" id="KW-1185">Reference proteome</keyword>
<feature type="domain" description="Glycoside hydrolase family 13 N-terminal" evidence="2">
    <location>
        <begin position="12"/>
        <end position="101"/>
    </location>
</feature>
<accession>A0A1H4BMV6</accession>
<dbReference type="AlphaFoldDB" id="A0A1H4BMV6"/>
<dbReference type="SUPFAM" id="SSF81296">
    <property type="entry name" value="E set domains"/>
    <property type="match status" value="1"/>
</dbReference>
<dbReference type="Pfam" id="PF02922">
    <property type="entry name" value="CBM_48"/>
    <property type="match status" value="1"/>
</dbReference>
<dbReference type="Gene3D" id="3.20.20.80">
    <property type="entry name" value="Glycosidases"/>
    <property type="match status" value="1"/>
</dbReference>
<dbReference type="InterPro" id="IPR004193">
    <property type="entry name" value="Glyco_hydro_13_N"/>
</dbReference>
<dbReference type="SUPFAM" id="SSF51445">
    <property type="entry name" value="(Trans)glycosidases"/>
    <property type="match status" value="1"/>
</dbReference>
<name>A0A1H4BMV6_9SPHI</name>
<dbReference type="GO" id="GO:0005975">
    <property type="term" value="P:carbohydrate metabolic process"/>
    <property type="evidence" value="ECO:0007669"/>
    <property type="project" value="InterPro"/>
</dbReference>
<dbReference type="InterPro" id="IPR017853">
    <property type="entry name" value="GH"/>
</dbReference>
<organism evidence="3 4">
    <name type="scientific">Pedobacter hartonius</name>
    <dbReference type="NCBI Taxonomy" id="425514"/>
    <lineage>
        <taxon>Bacteria</taxon>
        <taxon>Pseudomonadati</taxon>
        <taxon>Bacteroidota</taxon>
        <taxon>Sphingobacteriia</taxon>
        <taxon>Sphingobacteriales</taxon>
        <taxon>Sphingobacteriaceae</taxon>
        <taxon>Pedobacter</taxon>
    </lineage>
</organism>
<dbReference type="GO" id="GO:0004553">
    <property type="term" value="F:hydrolase activity, hydrolyzing O-glycosyl compounds"/>
    <property type="evidence" value="ECO:0007669"/>
    <property type="project" value="InterPro"/>
</dbReference>
<dbReference type="InterPro" id="IPR014756">
    <property type="entry name" value="Ig_E-set"/>
</dbReference>
<dbReference type="Gene3D" id="2.60.40.10">
    <property type="entry name" value="Immunoglobulins"/>
    <property type="match status" value="1"/>
</dbReference>
<dbReference type="Proteomes" id="UP000198850">
    <property type="component" value="Unassembled WGS sequence"/>
</dbReference>
<protein>
    <submittedName>
        <fullName evidence="3">Glycogen operon protein</fullName>
    </submittedName>
</protein>
<dbReference type="CDD" id="cd02856">
    <property type="entry name" value="E_set_GDE_Isoamylase_N"/>
    <property type="match status" value="1"/>
</dbReference>
<dbReference type="InterPro" id="IPR044505">
    <property type="entry name" value="GlgX_Isoamylase_N_E_set"/>
</dbReference>
<comment type="similarity">
    <text evidence="1">Belongs to the glycosyl hydrolase 13 family.</text>
</comment>
<dbReference type="EMBL" id="FNRA01000003">
    <property type="protein sequence ID" value="SEA49378.1"/>
    <property type="molecule type" value="Genomic_DNA"/>
</dbReference>
<dbReference type="STRING" id="425514.SAMN05443550_103406"/>
<dbReference type="RefSeq" id="WP_245735174.1">
    <property type="nucleotide sequence ID" value="NZ_FNRA01000003.1"/>
</dbReference>
<evidence type="ECO:0000313" key="3">
    <source>
        <dbReference type="EMBL" id="SEA49378.1"/>
    </source>
</evidence>
<reference evidence="3 4" key="1">
    <citation type="submission" date="2016-10" db="EMBL/GenBank/DDBJ databases">
        <authorList>
            <person name="de Groot N.N."/>
        </authorList>
    </citation>
    <scope>NUCLEOTIDE SEQUENCE [LARGE SCALE GENOMIC DNA]</scope>
    <source>
        <strain evidence="3 4">DSM 19033</strain>
    </source>
</reference>
<evidence type="ECO:0000313" key="4">
    <source>
        <dbReference type="Proteomes" id="UP000198850"/>
    </source>
</evidence>